<gene>
    <name evidence="2" type="ORF">PVAP13_2NG116900</name>
</gene>
<sequence>MAQGGPSPGRCRGRALLHLRREGGLLDLLAASLPIRCTSSPLTIESVAAPLHRLLRLQHAEALPSERKGGATTGLPRSLDAPEPAPRGRPSHIQFAASSGSEPASPPASPPRGVPEQLTEPQAQAQYAYGYSYAPLPAYAYPPPQGLLQFYYARRRPPPASVAVTQRAPGPPQRVRYGSFDGAGGYPLHYAYGDQAPPPVAAALRPPPATAPPSPPKASSWDFLNVFKNVIAPRPRLAPPGAAYRRLCYGWHGRRRG</sequence>
<accession>A0A8T0VPL9</accession>
<organism evidence="2 3">
    <name type="scientific">Panicum virgatum</name>
    <name type="common">Blackwell switchgrass</name>
    <dbReference type="NCBI Taxonomy" id="38727"/>
    <lineage>
        <taxon>Eukaryota</taxon>
        <taxon>Viridiplantae</taxon>
        <taxon>Streptophyta</taxon>
        <taxon>Embryophyta</taxon>
        <taxon>Tracheophyta</taxon>
        <taxon>Spermatophyta</taxon>
        <taxon>Magnoliopsida</taxon>
        <taxon>Liliopsida</taxon>
        <taxon>Poales</taxon>
        <taxon>Poaceae</taxon>
        <taxon>PACMAD clade</taxon>
        <taxon>Panicoideae</taxon>
        <taxon>Panicodae</taxon>
        <taxon>Paniceae</taxon>
        <taxon>Panicinae</taxon>
        <taxon>Panicum</taxon>
        <taxon>Panicum sect. Hiantes</taxon>
    </lineage>
</organism>
<keyword evidence="3" id="KW-1185">Reference proteome</keyword>
<reference evidence="2" key="1">
    <citation type="submission" date="2020-05" db="EMBL/GenBank/DDBJ databases">
        <title>WGS assembly of Panicum virgatum.</title>
        <authorList>
            <person name="Lovell J.T."/>
            <person name="Jenkins J."/>
            <person name="Shu S."/>
            <person name="Juenger T.E."/>
            <person name="Schmutz J."/>
        </authorList>
    </citation>
    <scope>NUCLEOTIDE SEQUENCE</scope>
    <source>
        <strain evidence="2">AP13</strain>
    </source>
</reference>
<evidence type="ECO:0000256" key="1">
    <source>
        <dbReference type="SAM" id="MobiDB-lite"/>
    </source>
</evidence>
<comment type="caution">
    <text evidence="2">The sequence shown here is derived from an EMBL/GenBank/DDBJ whole genome shotgun (WGS) entry which is preliminary data.</text>
</comment>
<dbReference type="EMBL" id="CM029040">
    <property type="protein sequence ID" value="KAG2634474.1"/>
    <property type="molecule type" value="Genomic_DNA"/>
</dbReference>
<name>A0A8T0VPL9_PANVG</name>
<proteinExistence type="predicted"/>
<dbReference type="Proteomes" id="UP000823388">
    <property type="component" value="Chromosome 2N"/>
</dbReference>
<evidence type="ECO:0000313" key="3">
    <source>
        <dbReference type="Proteomes" id="UP000823388"/>
    </source>
</evidence>
<dbReference type="EMBL" id="CM029040">
    <property type="protein sequence ID" value="KAG2634473.1"/>
    <property type="molecule type" value="Genomic_DNA"/>
</dbReference>
<feature type="compositionally biased region" description="Pro residues" evidence="1">
    <location>
        <begin position="104"/>
        <end position="113"/>
    </location>
</feature>
<feature type="region of interest" description="Disordered" evidence="1">
    <location>
        <begin position="62"/>
        <end position="119"/>
    </location>
</feature>
<evidence type="ECO:0000313" key="2">
    <source>
        <dbReference type="EMBL" id="KAG2634473.1"/>
    </source>
</evidence>
<dbReference type="AlphaFoldDB" id="A0A8T0VPL9"/>
<protein>
    <submittedName>
        <fullName evidence="2">Uncharacterized protein</fullName>
    </submittedName>
</protein>